<dbReference type="PANTHER" id="PTHR22726:SF1">
    <property type="entry name" value="METALLOENDOPEPTIDASE OMA1, MITOCHONDRIAL"/>
    <property type="match status" value="1"/>
</dbReference>
<dbReference type="PANTHER" id="PTHR22726">
    <property type="entry name" value="METALLOENDOPEPTIDASE OMA1"/>
    <property type="match status" value="1"/>
</dbReference>
<keyword evidence="7" id="KW-0812">Transmembrane</keyword>
<dbReference type="Gene3D" id="3.30.2010.10">
    <property type="entry name" value="Metalloproteases ('zincins'), catalytic domain"/>
    <property type="match status" value="1"/>
</dbReference>
<comment type="similarity">
    <text evidence="6">Belongs to the peptidase M48 family.</text>
</comment>
<keyword evidence="2" id="KW-0479">Metal-binding</keyword>
<dbReference type="GO" id="GO:0051603">
    <property type="term" value="P:proteolysis involved in protein catabolic process"/>
    <property type="evidence" value="ECO:0007669"/>
    <property type="project" value="TreeGrafter"/>
</dbReference>
<keyword evidence="4 6" id="KW-0862">Zinc</keyword>
<evidence type="ECO:0000256" key="1">
    <source>
        <dbReference type="ARBA" id="ARBA00022670"/>
    </source>
</evidence>
<dbReference type="OrthoDB" id="9810445at2"/>
<reference evidence="10 11" key="1">
    <citation type="submission" date="2014-01" db="EMBL/GenBank/DDBJ databases">
        <title>Roseivivax isoporae LMG 25204 Genome Sequencing.</title>
        <authorList>
            <person name="Lai Q."/>
            <person name="Li G."/>
            <person name="Shao Z."/>
        </authorList>
    </citation>
    <scope>NUCLEOTIDE SEQUENCE [LARGE SCALE GENOMIC DNA]</scope>
    <source>
        <strain evidence="10 11">LMG 25204</strain>
    </source>
</reference>
<evidence type="ECO:0000313" key="10">
    <source>
        <dbReference type="EMBL" id="ETX27501.1"/>
    </source>
</evidence>
<sequence length="373" mass="40204">MQAFADFYDGETATRHPVHVTLGPDRMALLIRGDTLPQPLRWPLADLRALHDQSDRRQLVLTRHVEFRDETARDPARLVVDDPDFMAWLRATRPALDARDVPRGTGRRVALWIAGALAAVGLMLFVILPALADTLARAIPEAREAAFGRSVVAQMERVLGAERMGGLDCEAPAGRAALDRMAARLTGAADLDTQVTLRVLDHEMVNAFAAPGGQVVILRGLLDEAGSPETVAAVLAHELGHVARRDPTRAALRTAGSVGLLGLVFGDFAGGAAMLLVAERLIDARYSQDAEEAADLYAHELLARADIPPAALAQMFERFRELDGDTRGAFAHLMSHPRLGDRIAAARAATPEGFAGRPVLSPAEWRALQDICG</sequence>
<dbReference type="CDD" id="cd07332">
    <property type="entry name" value="M48C_Oma1_like"/>
    <property type="match status" value="1"/>
</dbReference>
<evidence type="ECO:0000256" key="6">
    <source>
        <dbReference type="RuleBase" id="RU003983"/>
    </source>
</evidence>
<feature type="domain" description="Peptidase M48" evidence="8">
    <location>
        <begin position="176"/>
        <end position="348"/>
    </location>
</feature>
<dbReference type="RefSeq" id="WP_043773673.1">
    <property type="nucleotide sequence ID" value="NZ_JAME01000032.1"/>
</dbReference>
<accession>X7F5Z7</accession>
<name>X7F5Z7_9RHOB</name>
<evidence type="ECO:0000259" key="8">
    <source>
        <dbReference type="Pfam" id="PF01435"/>
    </source>
</evidence>
<feature type="transmembrane region" description="Helical" evidence="7">
    <location>
        <begin position="109"/>
        <end position="132"/>
    </location>
</feature>
<dbReference type="GO" id="GO:0004222">
    <property type="term" value="F:metalloendopeptidase activity"/>
    <property type="evidence" value="ECO:0007669"/>
    <property type="project" value="InterPro"/>
</dbReference>
<dbReference type="GO" id="GO:0046872">
    <property type="term" value="F:metal ion binding"/>
    <property type="evidence" value="ECO:0007669"/>
    <property type="project" value="UniProtKB-KW"/>
</dbReference>
<dbReference type="InterPro" id="IPR051156">
    <property type="entry name" value="Mito/Outer_Membr_Metalloprot"/>
</dbReference>
<organism evidence="10 11">
    <name type="scientific">Roseivivax isoporae LMG 25204</name>
    <dbReference type="NCBI Taxonomy" id="1449351"/>
    <lineage>
        <taxon>Bacteria</taxon>
        <taxon>Pseudomonadati</taxon>
        <taxon>Pseudomonadota</taxon>
        <taxon>Alphaproteobacteria</taxon>
        <taxon>Rhodobacterales</taxon>
        <taxon>Roseobacteraceae</taxon>
        <taxon>Roseivivax</taxon>
    </lineage>
</organism>
<dbReference type="STRING" id="1449351.RISW2_13820"/>
<dbReference type="GO" id="GO:0016020">
    <property type="term" value="C:membrane"/>
    <property type="evidence" value="ECO:0007669"/>
    <property type="project" value="TreeGrafter"/>
</dbReference>
<dbReference type="eggNOG" id="COG4783">
    <property type="taxonomic scope" value="Bacteria"/>
</dbReference>
<dbReference type="InterPro" id="IPR001915">
    <property type="entry name" value="Peptidase_M48"/>
</dbReference>
<keyword evidence="7" id="KW-0472">Membrane</keyword>
<dbReference type="AlphaFoldDB" id="X7F5Z7"/>
<proteinExistence type="inferred from homology"/>
<evidence type="ECO:0000256" key="2">
    <source>
        <dbReference type="ARBA" id="ARBA00022723"/>
    </source>
</evidence>
<evidence type="ECO:0000313" key="11">
    <source>
        <dbReference type="Proteomes" id="UP000023430"/>
    </source>
</evidence>
<comment type="caution">
    <text evidence="10">The sequence shown here is derived from an EMBL/GenBank/DDBJ whole genome shotgun (WGS) entry which is preliminary data.</text>
</comment>
<dbReference type="Proteomes" id="UP000023430">
    <property type="component" value="Unassembled WGS sequence"/>
</dbReference>
<dbReference type="InterPro" id="IPR055518">
    <property type="entry name" value="DUF7092"/>
</dbReference>
<keyword evidence="11" id="KW-1185">Reference proteome</keyword>
<keyword evidence="5 6" id="KW-0482">Metalloprotease</keyword>
<dbReference type="EMBL" id="JAME01000032">
    <property type="protein sequence ID" value="ETX27501.1"/>
    <property type="molecule type" value="Genomic_DNA"/>
</dbReference>
<evidence type="ECO:0000256" key="3">
    <source>
        <dbReference type="ARBA" id="ARBA00022801"/>
    </source>
</evidence>
<keyword evidence="3 6" id="KW-0378">Hydrolase</keyword>
<gene>
    <name evidence="10" type="ORF">RISW2_13820</name>
</gene>
<evidence type="ECO:0000256" key="7">
    <source>
        <dbReference type="SAM" id="Phobius"/>
    </source>
</evidence>
<evidence type="ECO:0000256" key="4">
    <source>
        <dbReference type="ARBA" id="ARBA00022833"/>
    </source>
</evidence>
<evidence type="ECO:0000256" key="5">
    <source>
        <dbReference type="ARBA" id="ARBA00023049"/>
    </source>
</evidence>
<protein>
    <submittedName>
        <fullName evidence="10">Peptidase M48 Ste24p</fullName>
    </submittedName>
</protein>
<evidence type="ECO:0000259" key="9">
    <source>
        <dbReference type="Pfam" id="PF23368"/>
    </source>
</evidence>
<dbReference type="Pfam" id="PF01435">
    <property type="entry name" value="Peptidase_M48"/>
    <property type="match status" value="1"/>
</dbReference>
<keyword evidence="7" id="KW-1133">Transmembrane helix</keyword>
<comment type="cofactor">
    <cofactor evidence="6">
        <name>Zn(2+)</name>
        <dbReference type="ChEBI" id="CHEBI:29105"/>
    </cofactor>
    <text evidence="6">Binds 1 zinc ion per subunit.</text>
</comment>
<dbReference type="Pfam" id="PF23368">
    <property type="entry name" value="DUF7092"/>
    <property type="match status" value="1"/>
</dbReference>
<dbReference type="PATRIC" id="fig|1449351.3.peg.3636"/>
<keyword evidence="1 6" id="KW-0645">Protease</keyword>
<feature type="domain" description="DUF7092" evidence="9">
    <location>
        <begin position="4"/>
        <end position="91"/>
    </location>
</feature>